<dbReference type="EC" id="2.6.1.42" evidence="6"/>
<evidence type="ECO:0000256" key="3">
    <source>
        <dbReference type="ARBA" id="ARBA00004931"/>
    </source>
</evidence>
<dbReference type="InterPro" id="IPR001544">
    <property type="entry name" value="Aminotrans_IV"/>
</dbReference>
<evidence type="ECO:0000256" key="1">
    <source>
        <dbReference type="ARBA" id="ARBA00001933"/>
    </source>
</evidence>
<dbReference type="FunFam" id="3.20.10.10:FF:000002">
    <property type="entry name" value="D-alanine aminotransferase"/>
    <property type="match status" value="1"/>
</dbReference>
<dbReference type="STRING" id="990371.SAMN05421813_10198"/>
<comment type="catalytic activity">
    <reaction evidence="9">
        <text>L-isoleucine + 2-oxoglutarate = (S)-3-methyl-2-oxopentanoate + L-glutamate</text>
        <dbReference type="Rhea" id="RHEA:24801"/>
        <dbReference type="ChEBI" id="CHEBI:16810"/>
        <dbReference type="ChEBI" id="CHEBI:29985"/>
        <dbReference type="ChEBI" id="CHEBI:35146"/>
        <dbReference type="ChEBI" id="CHEBI:58045"/>
        <dbReference type="EC" id="2.6.1.42"/>
    </reaction>
</comment>
<dbReference type="Pfam" id="PF01063">
    <property type="entry name" value="Aminotran_4"/>
    <property type="match status" value="1"/>
</dbReference>
<dbReference type="SUPFAM" id="SSF56752">
    <property type="entry name" value="D-aminoacid aminotransferase-like PLP-dependent enzymes"/>
    <property type="match status" value="1"/>
</dbReference>
<dbReference type="Proteomes" id="UP000199226">
    <property type="component" value="Unassembled WGS sequence"/>
</dbReference>
<dbReference type="RefSeq" id="WP_090697564.1">
    <property type="nucleotide sequence ID" value="NZ_FNHH01000001.1"/>
</dbReference>
<name>A0A1G9LTI0_9SPHI</name>
<comment type="pathway">
    <text evidence="4">Amino-acid biosynthesis; L-leucine biosynthesis; L-leucine from 3-methyl-2-oxobutanoate: step 4/4.</text>
</comment>
<keyword evidence="11" id="KW-0032">Aminotransferase</keyword>
<dbReference type="InterPro" id="IPR043131">
    <property type="entry name" value="BCAT-like_N"/>
</dbReference>
<comment type="pathway">
    <text evidence="2">Amino-acid biosynthesis; L-isoleucine biosynthesis; L-isoleucine from 2-oxobutanoate: step 4/4.</text>
</comment>
<organism evidence="11 12">
    <name type="scientific">Daejeonella rubra</name>
    <dbReference type="NCBI Taxonomy" id="990371"/>
    <lineage>
        <taxon>Bacteria</taxon>
        <taxon>Pseudomonadati</taxon>
        <taxon>Bacteroidota</taxon>
        <taxon>Sphingobacteriia</taxon>
        <taxon>Sphingobacteriales</taxon>
        <taxon>Sphingobacteriaceae</taxon>
        <taxon>Daejeonella</taxon>
    </lineage>
</organism>
<keyword evidence="7" id="KW-0663">Pyridoxal phosphate</keyword>
<evidence type="ECO:0000256" key="5">
    <source>
        <dbReference type="ARBA" id="ARBA00009320"/>
    </source>
</evidence>
<dbReference type="PANTHER" id="PTHR42743:SF11">
    <property type="entry name" value="AMINODEOXYCHORISMATE LYASE"/>
    <property type="match status" value="1"/>
</dbReference>
<dbReference type="InterPro" id="IPR043132">
    <property type="entry name" value="BCAT-like_C"/>
</dbReference>
<evidence type="ECO:0000256" key="4">
    <source>
        <dbReference type="ARBA" id="ARBA00005072"/>
    </source>
</evidence>
<evidence type="ECO:0000256" key="7">
    <source>
        <dbReference type="ARBA" id="ARBA00022898"/>
    </source>
</evidence>
<dbReference type="GO" id="GO:0046394">
    <property type="term" value="P:carboxylic acid biosynthetic process"/>
    <property type="evidence" value="ECO:0007669"/>
    <property type="project" value="UniProtKB-ARBA"/>
</dbReference>
<comment type="similarity">
    <text evidence="5">Belongs to the class-IV pyridoxal-phosphate-dependent aminotransferase family.</text>
</comment>
<dbReference type="GO" id="GO:0004084">
    <property type="term" value="F:branched-chain-amino-acid transaminase activity"/>
    <property type="evidence" value="ECO:0007669"/>
    <property type="project" value="UniProtKB-EC"/>
</dbReference>
<keyword evidence="11" id="KW-0808">Transferase</keyword>
<evidence type="ECO:0000256" key="6">
    <source>
        <dbReference type="ARBA" id="ARBA00013053"/>
    </source>
</evidence>
<dbReference type="OrthoDB" id="9805628at2"/>
<gene>
    <name evidence="11" type="ORF">SAMN05421813_10198</name>
</gene>
<dbReference type="AlphaFoldDB" id="A0A1G9LTI0"/>
<comment type="cofactor">
    <cofactor evidence="1">
        <name>pyridoxal 5'-phosphate</name>
        <dbReference type="ChEBI" id="CHEBI:597326"/>
    </cofactor>
</comment>
<protein>
    <recommendedName>
        <fullName evidence="6">branched-chain-amino-acid transaminase</fullName>
        <ecNumber evidence="6">2.6.1.42</ecNumber>
    </recommendedName>
</protein>
<dbReference type="EMBL" id="FNHH01000001">
    <property type="protein sequence ID" value="SDL65402.1"/>
    <property type="molecule type" value="Genomic_DNA"/>
</dbReference>
<evidence type="ECO:0000256" key="9">
    <source>
        <dbReference type="ARBA" id="ARBA00048798"/>
    </source>
</evidence>
<evidence type="ECO:0000256" key="2">
    <source>
        <dbReference type="ARBA" id="ARBA00004824"/>
    </source>
</evidence>
<evidence type="ECO:0000313" key="12">
    <source>
        <dbReference type="Proteomes" id="UP000199226"/>
    </source>
</evidence>
<evidence type="ECO:0000256" key="8">
    <source>
        <dbReference type="ARBA" id="ARBA00048212"/>
    </source>
</evidence>
<evidence type="ECO:0000313" key="11">
    <source>
        <dbReference type="EMBL" id="SDL65402.1"/>
    </source>
</evidence>
<dbReference type="Gene3D" id="3.30.470.10">
    <property type="match status" value="1"/>
</dbReference>
<dbReference type="Gene3D" id="3.20.10.10">
    <property type="entry name" value="D-amino Acid Aminotransferase, subunit A, domain 2"/>
    <property type="match status" value="1"/>
</dbReference>
<comment type="catalytic activity">
    <reaction evidence="10">
        <text>L-leucine + 2-oxoglutarate = 4-methyl-2-oxopentanoate + L-glutamate</text>
        <dbReference type="Rhea" id="RHEA:18321"/>
        <dbReference type="ChEBI" id="CHEBI:16810"/>
        <dbReference type="ChEBI" id="CHEBI:17865"/>
        <dbReference type="ChEBI" id="CHEBI:29985"/>
        <dbReference type="ChEBI" id="CHEBI:57427"/>
        <dbReference type="EC" id="2.6.1.42"/>
    </reaction>
</comment>
<dbReference type="InterPro" id="IPR050571">
    <property type="entry name" value="Class-IV_PLP-Dep_Aminotrnsfr"/>
</dbReference>
<dbReference type="InterPro" id="IPR036038">
    <property type="entry name" value="Aminotransferase-like"/>
</dbReference>
<dbReference type="PANTHER" id="PTHR42743">
    <property type="entry name" value="AMINO-ACID AMINOTRANSFERASE"/>
    <property type="match status" value="1"/>
</dbReference>
<sequence>MSKLYVWVNDSLISADEAQLNITDLAVQRGYGIFDFFKTIDGKPVFLEDHLDRFFRSAVLMRLHISQTRDEIRGKIIQLIEKNNISDSGVKTILTGGFSPDGFNIAEPNLVITQQGFQIPRTMSEHGVSVITHEYQRQFSNAKTLDYLQAIWLQPVLKEKKADDVLYNSNGLIRECPRANFFIVTKDDQVLTPESDMLKGVSRKQVLEISAGMYDTEARDVTMEELRNAKEAFITSTTKNILPVVQVDGRVFGDGKPGKVTRALAEKYNRMIYGS</sequence>
<evidence type="ECO:0000256" key="10">
    <source>
        <dbReference type="ARBA" id="ARBA00049229"/>
    </source>
</evidence>
<reference evidence="12" key="1">
    <citation type="submission" date="2016-10" db="EMBL/GenBank/DDBJ databases">
        <authorList>
            <person name="Varghese N."/>
            <person name="Submissions S."/>
        </authorList>
    </citation>
    <scope>NUCLEOTIDE SEQUENCE [LARGE SCALE GENOMIC DNA]</scope>
    <source>
        <strain evidence="12">DSM 24536</strain>
    </source>
</reference>
<dbReference type="GO" id="GO:0008652">
    <property type="term" value="P:amino acid biosynthetic process"/>
    <property type="evidence" value="ECO:0007669"/>
    <property type="project" value="UniProtKB-ARBA"/>
</dbReference>
<accession>A0A1G9LTI0</accession>
<comment type="pathway">
    <text evidence="3">Amino-acid biosynthesis; L-valine biosynthesis; L-valine from pyruvate: step 4/4.</text>
</comment>
<proteinExistence type="inferred from homology"/>
<keyword evidence="12" id="KW-1185">Reference proteome</keyword>
<comment type="catalytic activity">
    <reaction evidence="8">
        <text>L-valine + 2-oxoglutarate = 3-methyl-2-oxobutanoate + L-glutamate</text>
        <dbReference type="Rhea" id="RHEA:24813"/>
        <dbReference type="ChEBI" id="CHEBI:11851"/>
        <dbReference type="ChEBI" id="CHEBI:16810"/>
        <dbReference type="ChEBI" id="CHEBI:29985"/>
        <dbReference type="ChEBI" id="CHEBI:57762"/>
        <dbReference type="EC" id="2.6.1.42"/>
    </reaction>
</comment>